<dbReference type="Pfam" id="PF05729">
    <property type="entry name" value="NACHT"/>
    <property type="match status" value="1"/>
</dbReference>
<evidence type="ECO:0000313" key="3">
    <source>
        <dbReference type="EnsemblMetazoa" id="XP_038058726.1"/>
    </source>
</evidence>
<name>A0A914A5P0_PATMI</name>
<dbReference type="PRINTS" id="PR00364">
    <property type="entry name" value="DISEASERSIST"/>
</dbReference>
<dbReference type="PANTHER" id="PTHR46312">
    <property type="entry name" value="NACHT DOMAIN-CONTAINING PROTEIN"/>
    <property type="match status" value="1"/>
</dbReference>
<dbReference type="SUPFAM" id="SSF52540">
    <property type="entry name" value="P-loop containing nucleoside triphosphate hydrolases"/>
    <property type="match status" value="1"/>
</dbReference>
<dbReference type="AlphaFoldDB" id="A0A914A5P0"/>
<dbReference type="RefSeq" id="XP_038058726.1">
    <property type="nucleotide sequence ID" value="XM_038202798.1"/>
</dbReference>
<feature type="compositionally biased region" description="Polar residues" evidence="1">
    <location>
        <begin position="13"/>
        <end position="39"/>
    </location>
</feature>
<proteinExistence type="predicted"/>
<dbReference type="Proteomes" id="UP000887568">
    <property type="component" value="Unplaced"/>
</dbReference>
<feature type="domain" description="NACHT" evidence="2">
    <location>
        <begin position="159"/>
        <end position="475"/>
    </location>
</feature>
<dbReference type="EnsemblMetazoa" id="XM_038202798.1">
    <property type="protein sequence ID" value="XP_038058726.1"/>
    <property type="gene ID" value="LOC119730008"/>
</dbReference>
<dbReference type="GeneID" id="119730008"/>
<accession>A0A914A5P0</accession>
<dbReference type="PROSITE" id="PS50837">
    <property type="entry name" value="NACHT"/>
    <property type="match status" value="1"/>
</dbReference>
<evidence type="ECO:0000256" key="1">
    <source>
        <dbReference type="SAM" id="MobiDB-lite"/>
    </source>
</evidence>
<dbReference type="InterPro" id="IPR007111">
    <property type="entry name" value="NACHT_NTPase"/>
</dbReference>
<keyword evidence="4" id="KW-1185">Reference proteome</keyword>
<evidence type="ECO:0000259" key="2">
    <source>
        <dbReference type="PROSITE" id="PS50837"/>
    </source>
</evidence>
<evidence type="ECO:0000313" key="4">
    <source>
        <dbReference type="Proteomes" id="UP000887568"/>
    </source>
</evidence>
<dbReference type="OMA" id="IRENQAS"/>
<dbReference type="OrthoDB" id="120976at2759"/>
<dbReference type="PANTHER" id="PTHR46312:SF2">
    <property type="entry name" value="NUCLEOTIDE-BINDING OLIGOMERIZATION DOMAIN-CONTAINING PROTEIN 2-LIKE"/>
    <property type="match status" value="1"/>
</dbReference>
<protein>
    <recommendedName>
        <fullName evidence="2">NACHT domain-containing protein</fullName>
    </recommendedName>
</protein>
<dbReference type="Gene3D" id="3.40.50.300">
    <property type="entry name" value="P-loop containing nucleotide triphosphate hydrolases"/>
    <property type="match status" value="1"/>
</dbReference>
<reference evidence="3" key="1">
    <citation type="submission" date="2022-11" db="UniProtKB">
        <authorList>
            <consortium name="EnsemblMetazoa"/>
        </authorList>
    </citation>
    <scope>IDENTIFICATION</scope>
</reference>
<sequence length="557" mass="61864">MQQEAQVPAPSDATGSPQPTGSIGNMGTVSGNNNPTIVGSSGVNINYNFPLEGPGLPASRPQLSQSPDQDPRLGAPSYQEAGNKIRDILKGVYKTTGSYVQLLPRVDNDQMHIAGIYTKVQLETLEGVAVVTGQKRESVNSTEYAKIFLLTTRTGELIKRLIFFGMGGVGKSTIFDKIAYDWAEGKDEFLKRFKLVFLLKMCALFQESDLVDSILDQLLDEDSGITEHELDTVIQANSNEVLVLLDGFDEMKTKTLKAASFGSVLKALNRKKYRECCICVSTRPSRLETLMSTSLVQNPCTHVEVLGFTDDDVQEYVRKFYETTDLDSGKALIQTIGKSNTLRDFATNPMLLLLMCLLWRESQQLPETTSRLFTKAVNYMFTRKDEDKKRVSDANVPNVSKTLNAIGQTALRGLMSANQTFAFQKDEFKPKALDLALKAGILTQQRVIKNLAPHNNIQFMHKTMQEYCAANYLQKIICRSDSRTEQLARIETIQVFRVSRYPVSDLAVALGYMENLTDLRLEKCSLVKGDLEKTTSSICSQRLTSLDIVGCNTLGAT</sequence>
<organism evidence="3 4">
    <name type="scientific">Patiria miniata</name>
    <name type="common">Bat star</name>
    <name type="synonym">Asterina miniata</name>
    <dbReference type="NCBI Taxonomy" id="46514"/>
    <lineage>
        <taxon>Eukaryota</taxon>
        <taxon>Metazoa</taxon>
        <taxon>Echinodermata</taxon>
        <taxon>Eleutherozoa</taxon>
        <taxon>Asterozoa</taxon>
        <taxon>Asteroidea</taxon>
        <taxon>Valvatacea</taxon>
        <taxon>Valvatida</taxon>
        <taxon>Asterinidae</taxon>
        <taxon>Patiria</taxon>
    </lineage>
</organism>
<dbReference type="InterPro" id="IPR027417">
    <property type="entry name" value="P-loop_NTPase"/>
</dbReference>
<feature type="region of interest" description="Disordered" evidence="1">
    <location>
        <begin position="1"/>
        <end position="39"/>
    </location>
</feature>
<feature type="region of interest" description="Disordered" evidence="1">
    <location>
        <begin position="53"/>
        <end position="78"/>
    </location>
</feature>